<evidence type="ECO:0000256" key="4">
    <source>
        <dbReference type="ARBA" id="ARBA00022970"/>
    </source>
</evidence>
<reference evidence="9" key="1">
    <citation type="submission" date="2020-10" db="EMBL/GenBank/DDBJ databases">
        <authorList>
            <person name="Han B."/>
            <person name="Lu T."/>
            <person name="Zhao Q."/>
            <person name="Huang X."/>
            <person name="Zhao Y."/>
        </authorList>
    </citation>
    <scope>NUCLEOTIDE SEQUENCE</scope>
</reference>
<keyword evidence="2" id="KW-0813">Transport</keyword>
<organism evidence="9 10">
    <name type="scientific">Miscanthus lutarioriparius</name>
    <dbReference type="NCBI Taxonomy" id="422564"/>
    <lineage>
        <taxon>Eukaryota</taxon>
        <taxon>Viridiplantae</taxon>
        <taxon>Streptophyta</taxon>
        <taxon>Embryophyta</taxon>
        <taxon>Tracheophyta</taxon>
        <taxon>Spermatophyta</taxon>
        <taxon>Magnoliopsida</taxon>
        <taxon>Liliopsida</taxon>
        <taxon>Poales</taxon>
        <taxon>Poaceae</taxon>
        <taxon>PACMAD clade</taxon>
        <taxon>Panicoideae</taxon>
        <taxon>Andropogonodae</taxon>
        <taxon>Andropogoneae</taxon>
        <taxon>Saccharinae</taxon>
        <taxon>Miscanthus</taxon>
    </lineage>
</organism>
<dbReference type="AlphaFoldDB" id="A0A811MF65"/>
<keyword evidence="6 7" id="KW-0472">Membrane</keyword>
<dbReference type="EMBL" id="CAJGYO010000001">
    <property type="protein sequence ID" value="CAD6203902.1"/>
    <property type="molecule type" value="Genomic_DNA"/>
</dbReference>
<dbReference type="PANTHER" id="PTHR48017">
    <property type="entry name" value="OS05G0424000 PROTEIN-RELATED"/>
    <property type="match status" value="1"/>
</dbReference>
<keyword evidence="3 7" id="KW-0812">Transmembrane</keyword>
<feature type="domain" description="Amino acid transporter transmembrane" evidence="8">
    <location>
        <begin position="2"/>
        <end position="103"/>
    </location>
</feature>
<dbReference type="OrthoDB" id="667625at2759"/>
<evidence type="ECO:0000256" key="1">
    <source>
        <dbReference type="ARBA" id="ARBA00004370"/>
    </source>
</evidence>
<evidence type="ECO:0000256" key="6">
    <source>
        <dbReference type="ARBA" id="ARBA00023136"/>
    </source>
</evidence>
<evidence type="ECO:0000259" key="8">
    <source>
        <dbReference type="Pfam" id="PF01490"/>
    </source>
</evidence>
<feature type="transmembrane region" description="Helical" evidence="7">
    <location>
        <begin position="79"/>
        <end position="97"/>
    </location>
</feature>
<evidence type="ECO:0000313" key="9">
    <source>
        <dbReference type="EMBL" id="CAD6203902.1"/>
    </source>
</evidence>
<accession>A0A811MF65</accession>
<dbReference type="Pfam" id="PF01490">
    <property type="entry name" value="Aa_trans"/>
    <property type="match status" value="1"/>
</dbReference>
<dbReference type="InterPro" id="IPR013057">
    <property type="entry name" value="AA_transpt_TM"/>
</dbReference>
<keyword evidence="4" id="KW-0029">Amino-acid transport</keyword>
<evidence type="ECO:0000313" key="10">
    <source>
        <dbReference type="Proteomes" id="UP000604825"/>
    </source>
</evidence>
<proteinExistence type="predicted"/>
<keyword evidence="10" id="KW-1185">Reference proteome</keyword>
<evidence type="ECO:0000256" key="2">
    <source>
        <dbReference type="ARBA" id="ARBA00022448"/>
    </source>
</evidence>
<dbReference type="GO" id="GO:0016020">
    <property type="term" value="C:membrane"/>
    <property type="evidence" value="ECO:0007669"/>
    <property type="project" value="UniProtKB-SubCell"/>
</dbReference>
<dbReference type="Proteomes" id="UP000604825">
    <property type="component" value="Unassembled WGS sequence"/>
</dbReference>
<dbReference type="GO" id="GO:0006865">
    <property type="term" value="P:amino acid transport"/>
    <property type="evidence" value="ECO:0007669"/>
    <property type="project" value="UniProtKB-KW"/>
</dbReference>
<feature type="transmembrane region" description="Helical" evidence="7">
    <location>
        <begin position="29"/>
        <end position="53"/>
    </location>
</feature>
<name>A0A811MF65_9POAL</name>
<sequence length="153" mass="16570">MAHIITAVIGSGVLPLAWSVAQLGWVGGPAAMVFFAGVTVMQSTLIADCYIFHDPERGVVRNRSYVDAVRLYLGEKSHLFCGFFLNFSLFGTGVVYTLTSATSTRYSPLLVYLHINFTSLLLACVAISQPRVCYLSCGRLVLAVVTWLVVASA</sequence>
<comment type="subcellular location">
    <subcellularLocation>
        <location evidence="1">Membrane</location>
    </subcellularLocation>
</comment>
<feature type="transmembrane region" description="Helical" evidence="7">
    <location>
        <begin position="109"/>
        <end position="127"/>
    </location>
</feature>
<evidence type="ECO:0000256" key="7">
    <source>
        <dbReference type="SAM" id="Phobius"/>
    </source>
</evidence>
<protein>
    <recommendedName>
        <fullName evidence="8">Amino acid transporter transmembrane domain-containing protein</fullName>
    </recommendedName>
</protein>
<gene>
    <name evidence="9" type="ORF">NCGR_LOCUS2019</name>
</gene>
<keyword evidence="5 7" id="KW-1133">Transmembrane helix</keyword>
<comment type="caution">
    <text evidence="9">The sequence shown here is derived from an EMBL/GenBank/DDBJ whole genome shotgun (WGS) entry which is preliminary data.</text>
</comment>
<evidence type="ECO:0000256" key="5">
    <source>
        <dbReference type="ARBA" id="ARBA00022989"/>
    </source>
</evidence>
<feature type="transmembrane region" description="Helical" evidence="7">
    <location>
        <begin position="132"/>
        <end position="150"/>
    </location>
</feature>
<evidence type="ECO:0000256" key="3">
    <source>
        <dbReference type="ARBA" id="ARBA00022692"/>
    </source>
</evidence>